<evidence type="ECO:0000313" key="3">
    <source>
        <dbReference type="Proteomes" id="UP000318571"/>
    </source>
</evidence>
<dbReference type="GO" id="GO:0008757">
    <property type="term" value="F:S-adenosylmethionine-dependent methyltransferase activity"/>
    <property type="evidence" value="ECO:0007669"/>
    <property type="project" value="UniProtKB-ARBA"/>
</dbReference>
<dbReference type="InterPro" id="IPR053010">
    <property type="entry name" value="SET_SmydA-8"/>
</dbReference>
<accession>A0A553P1A8</accession>
<dbReference type="EMBL" id="VCGU01000008">
    <property type="protein sequence ID" value="TRY71474.1"/>
    <property type="molecule type" value="Genomic_DNA"/>
</dbReference>
<dbReference type="PANTHER" id="PTHR46455:SF4">
    <property type="entry name" value="GH11294P"/>
    <property type="match status" value="1"/>
</dbReference>
<dbReference type="Proteomes" id="UP000318571">
    <property type="component" value="Chromosome 7"/>
</dbReference>
<dbReference type="InterPro" id="IPR001214">
    <property type="entry name" value="SET_dom"/>
</dbReference>
<evidence type="ECO:0000313" key="2">
    <source>
        <dbReference type="EMBL" id="TRY71474.1"/>
    </source>
</evidence>
<gene>
    <name evidence="2" type="ORF">TCAL_01118</name>
</gene>
<evidence type="ECO:0000259" key="1">
    <source>
        <dbReference type="PROSITE" id="PS50280"/>
    </source>
</evidence>
<dbReference type="Gene3D" id="2.170.270.10">
    <property type="entry name" value="SET domain"/>
    <property type="match status" value="1"/>
</dbReference>
<dbReference type="CDD" id="cd20071">
    <property type="entry name" value="SET_SMYD"/>
    <property type="match status" value="1"/>
</dbReference>
<dbReference type="AlphaFoldDB" id="A0A553P1A8"/>
<keyword evidence="3" id="KW-1185">Reference proteome</keyword>
<dbReference type="GO" id="GO:0008276">
    <property type="term" value="F:protein methyltransferase activity"/>
    <property type="evidence" value="ECO:0007669"/>
    <property type="project" value="UniProtKB-ARBA"/>
</dbReference>
<dbReference type="PANTHER" id="PTHR46455">
    <property type="entry name" value="SET AND MYND DOMAIN CONTAINING, ARTHROPOD-SPECIFIC, MEMBER 4, ISOFORM A"/>
    <property type="match status" value="1"/>
</dbReference>
<dbReference type="GO" id="GO:0008170">
    <property type="term" value="F:N-methyltransferase activity"/>
    <property type="evidence" value="ECO:0007669"/>
    <property type="project" value="UniProtKB-ARBA"/>
</dbReference>
<dbReference type="Gene3D" id="6.10.140.2220">
    <property type="match status" value="1"/>
</dbReference>
<organism evidence="2 3">
    <name type="scientific">Tigriopus californicus</name>
    <name type="common">Marine copepod</name>
    <dbReference type="NCBI Taxonomy" id="6832"/>
    <lineage>
        <taxon>Eukaryota</taxon>
        <taxon>Metazoa</taxon>
        <taxon>Ecdysozoa</taxon>
        <taxon>Arthropoda</taxon>
        <taxon>Crustacea</taxon>
        <taxon>Multicrustacea</taxon>
        <taxon>Hexanauplia</taxon>
        <taxon>Copepoda</taxon>
        <taxon>Harpacticoida</taxon>
        <taxon>Harpacticidae</taxon>
        <taxon>Tigriopus</taxon>
    </lineage>
</organism>
<name>A0A553P1A8_TIGCA</name>
<dbReference type="OMA" id="VAGMESH"/>
<reference evidence="2 3" key="1">
    <citation type="journal article" date="2018" name="Nat. Ecol. Evol.">
        <title>Genomic signatures of mitonuclear coevolution across populations of Tigriopus californicus.</title>
        <authorList>
            <person name="Barreto F.S."/>
            <person name="Watson E.T."/>
            <person name="Lima T.G."/>
            <person name="Willett C.S."/>
            <person name="Edmands S."/>
            <person name="Li W."/>
            <person name="Burton R.S."/>
        </authorList>
    </citation>
    <scope>NUCLEOTIDE SEQUENCE [LARGE SCALE GENOMIC DNA]</scope>
    <source>
        <strain evidence="2 3">San Diego</strain>
    </source>
</reference>
<feature type="domain" description="SET" evidence="1">
    <location>
        <begin position="1"/>
        <end position="240"/>
    </location>
</feature>
<proteinExistence type="predicted"/>
<dbReference type="Gene3D" id="1.10.220.160">
    <property type="match status" value="1"/>
</dbReference>
<comment type="caution">
    <text evidence="2">The sequence shown here is derived from an EMBL/GenBank/DDBJ whole genome shotgun (WGS) entry which is preliminary data.</text>
</comment>
<dbReference type="InterPro" id="IPR046341">
    <property type="entry name" value="SET_dom_sf"/>
</dbReference>
<dbReference type="STRING" id="6832.A0A553P1A8"/>
<dbReference type="Pfam" id="PF00856">
    <property type="entry name" value="SET"/>
    <property type="match status" value="1"/>
</dbReference>
<dbReference type="PROSITE" id="PS50280">
    <property type="entry name" value="SET"/>
    <property type="match status" value="1"/>
</dbReference>
<dbReference type="SUPFAM" id="SSF82199">
    <property type="entry name" value="SET domain"/>
    <property type="match status" value="1"/>
</dbReference>
<protein>
    <recommendedName>
        <fullName evidence="1">SET domain-containing protein</fullName>
    </recommendedName>
</protein>
<sequence>MSFYDLKNDDPFLGRCLIAKDDIPEAQIVIEERPIVHGLARESDLACFGCYSPLDEDDPDACEKCGLPMCSNVDLCQSNAVHQAECDILQHAGRAISLTLLDDLAILHDVVLVIRLLSLRQDSCSSDWQAVAGMESHLEQRSQVPHIQERVGKIKNILLNDLALQGTAPEEIVHLCGVLDVNSFELPSPHGTVQALFKVTSFMEHNCVPNMHKSFLNGFSIILRAAKFIPKGSHLSLTYTDSFWTTMDRRNFLLETKHFECECTRCADPSELGTHLSTLKCPKCPVGNFMPEDPLDSTSDWSCDACLSVLPSNYAQNLLQQVNETLSLLESADPDPEQCEKFLLIHSRVLHPNHAIMVDVSHTLVHLLGHWPGYLMADLTERQMQMKEDLARNLLRIAEKLLPGTVRLACSTLKMDQTLINGYAISGISRLRSTTLYQLYLVLQQRAYNWMKSGNRNHRDIVGAFAVAKTSLLQCIAMLEYESEGSPEFSLLATANDDLLSLEEFLAQAQIN</sequence>